<sequence>MPSHSSSSQPPYHSSRNSLPIPPLPNCLPHVRKCRQPSQHMQAPPGIQFQRNGNPISLFLCAQFLHPRNQTGKWGFLIPPHEHCEIAQNARTQYVIFVEGRGAYESLHRLQVVKGVGEVEEVRVGALGHGGVGGRGGGYDTNVLDGDVGEGFKGGGLHGFESD</sequence>
<dbReference type="EMBL" id="VIEB01000121">
    <property type="protein sequence ID" value="TQE05459.1"/>
    <property type="molecule type" value="Genomic_DNA"/>
</dbReference>
<accession>A0A540N373</accession>
<evidence type="ECO:0000313" key="2">
    <source>
        <dbReference type="EMBL" id="TQE05459.1"/>
    </source>
</evidence>
<dbReference type="AlphaFoldDB" id="A0A540N373"/>
<protein>
    <submittedName>
        <fullName evidence="2">Uncharacterized protein</fullName>
    </submittedName>
</protein>
<evidence type="ECO:0000313" key="3">
    <source>
        <dbReference type="Proteomes" id="UP000315295"/>
    </source>
</evidence>
<evidence type="ECO:0000256" key="1">
    <source>
        <dbReference type="SAM" id="MobiDB-lite"/>
    </source>
</evidence>
<comment type="caution">
    <text evidence="2">The sequence shown here is derived from an EMBL/GenBank/DDBJ whole genome shotgun (WGS) entry which is preliminary data.</text>
</comment>
<organism evidence="2 3">
    <name type="scientific">Malus baccata</name>
    <name type="common">Siberian crab apple</name>
    <name type="synonym">Pyrus baccata</name>
    <dbReference type="NCBI Taxonomy" id="106549"/>
    <lineage>
        <taxon>Eukaryota</taxon>
        <taxon>Viridiplantae</taxon>
        <taxon>Streptophyta</taxon>
        <taxon>Embryophyta</taxon>
        <taxon>Tracheophyta</taxon>
        <taxon>Spermatophyta</taxon>
        <taxon>Magnoliopsida</taxon>
        <taxon>eudicotyledons</taxon>
        <taxon>Gunneridae</taxon>
        <taxon>Pentapetalae</taxon>
        <taxon>rosids</taxon>
        <taxon>fabids</taxon>
        <taxon>Rosales</taxon>
        <taxon>Rosaceae</taxon>
        <taxon>Amygdaloideae</taxon>
        <taxon>Maleae</taxon>
        <taxon>Malus</taxon>
    </lineage>
</organism>
<gene>
    <name evidence="2" type="ORF">C1H46_008884</name>
</gene>
<feature type="region of interest" description="Disordered" evidence="1">
    <location>
        <begin position="1"/>
        <end position="20"/>
    </location>
</feature>
<keyword evidence="3" id="KW-1185">Reference proteome</keyword>
<dbReference type="Proteomes" id="UP000315295">
    <property type="component" value="Unassembled WGS sequence"/>
</dbReference>
<name>A0A540N373_MALBA</name>
<feature type="compositionally biased region" description="Low complexity" evidence="1">
    <location>
        <begin position="1"/>
        <end position="15"/>
    </location>
</feature>
<reference evidence="2 3" key="1">
    <citation type="journal article" date="2019" name="G3 (Bethesda)">
        <title>Sequencing of a Wild Apple (Malus baccata) Genome Unravels the Differences Between Cultivated and Wild Apple Species Regarding Disease Resistance and Cold Tolerance.</title>
        <authorList>
            <person name="Chen X."/>
        </authorList>
    </citation>
    <scope>NUCLEOTIDE SEQUENCE [LARGE SCALE GENOMIC DNA]</scope>
    <source>
        <strain evidence="3">cv. Shandingzi</strain>
        <tissue evidence="2">Leaves</tissue>
    </source>
</reference>
<proteinExistence type="predicted"/>